<reference evidence="4 5" key="1">
    <citation type="submission" date="2018-03" db="EMBL/GenBank/DDBJ databases">
        <title>Genomic Encyclopedia of Archaeal and Bacterial Type Strains, Phase II (KMG-II): from individual species to whole genera.</title>
        <authorList>
            <person name="Goeker M."/>
        </authorList>
    </citation>
    <scope>NUCLEOTIDE SEQUENCE [LARGE SCALE GENOMIC DNA]</scope>
    <source>
        <strain evidence="4 5">DSM 44946</strain>
    </source>
</reference>
<evidence type="ECO:0000256" key="2">
    <source>
        <dbReference type="ARBA" id="ARBA00022679"/>
    </source>
</evidence>
<comment type="caution">
    <text evidence="4">The sequence shown here is derived from an EMBL/GenBank/DDBJ whole genome shotgun (WGS) entry which is preliminary data.</text>
</comment>
<organism evidence="4 5">
    <name type="scientific">Planifilum fimeticola</name>
    <dbReference type="NCBI Taxonomy" id="201975"/>
    <lineage>
        <taxon>Bacteria</taxon>
        <taxon>Bacillati</taxon>
        <taxon>Bacillota</taxon>
        <taxon>Bacilli</taxon>
        <taxon>Bacillales</taxon>
        <taxon>Thermoactinomycetaceae</taxon>
        <taxon>Planifilum</taxon>
    </lineage>
</organism>
<name>A0A2T0LBN6_9BACL</name>
<feature type="domain" description="Methyltransferase small" evidence="3">
    <location>
        <begin position="31"/>
        <end position="199"/>
    </location>
</feature>
<dbReference type="OrthoDB" id="9764961at2"/>
<dbReference type="InterPro" id="IPR029063">
    <property type="entry name" value="SAM-dependent_MTases_sf"/>
</dbReference>
<accession>A0A2T0LBN6</accession>
<sequence length="202" mass="22799">MTDRWEHYFTSRPETTGDERQIVARLKGFEFRFWTDAGVFSKQGVDFGTRLLIETVHLPEAAEILDLGCGYGPVGIVCAKADPSCRVTMVDVNRRALLLAERNARLNGVSDRVTILESDGLRALSDRLFDAALINPPIRAGKAVVYRLFAESAEHLRPGGSLWVVIRKKQGAESAKRELEKHFRSVSRVEQKKGYWILRADR</sequence>
<gene>
    <name evidence="4" type="ORF">CLV97_12620</name>
</gene>
<dbReference type="PANTHER" id="PTHR47816:SF4">
    <property type="entry name" value="RIBOSOMAL RNA SMALL SUBUNIT METHYLTRANSFERASE C"/>
    <property type="match status" value="1"/>
</dbReference>
<keyword evidence="2 4" id="KW-0808">Transferase</keyword>
<evidence type="ECO:0000313" key="4">
    <source>
        <dbReference type="EMBL" id="PRX39312.1"/>
    </source>
</evidence>
<dbReference type="Gene3D" id="3.40.50.150">
    <property type="entry name" value="Vaccinia Virus protein VP39"/>
    <property type="match status" value="1"/>
</dbReference>
<proteinExistence type="predicted"/>
<dbReference type="InterPro" id="IPR046977">
    <property type="entry name" value="RsmC/RlmG"/>
</dbReference>
<keyword evidence="1 4" id="KW-0489">Methyltransferase</keyword>
<evidence type="ECO:0000259" key="3">
    <source>
        <dbReference type="Pfam" id="PF05175"/>
    </source>
</evidence>
<evidence type="ECO:0000256" key="1">
    <source>
        <dbReference type="ARBA" id="ARBA00022603"/>
    </source>
</evidence>
<dbReference type="EMBL" id="PVNE01000026">
    <property type="protein sequence ID" value="PRX39312.1"/>
    <property type="molecule type" value="Genomic_DNA"/>
</dbReference>
<dbReference type="RefSeq" id="WP_106346167.1">
    <property type="nucleotide sequence ID" value="NZ_PVNE01000026.1"/>
</dbReference>
<protein>
    <submittedName>
        <fullName evidence="4">16S rRNA (Guanine1207-N2)-methyltransferase</fullName>
    </submittedName>
</protein>
<dbReference type="CDD" id="cd02440">
    <property type="entry name" value="AdoMet_MTases"/>
    <property type="match status" value="1"/>
</dbReference>
<evidence type="ECO:0000313" key="5">
    <source>
        <dbReference type="Proteomes" id="UP000237797"/>
    </source>
</evidence>
<dbReference type="SUPFAM" id="SSF53335">
    <property type="entry name" value="S-adenosyl-L-methionine-dependent methyltransferases"/>
    <property type="match status" value="1"/>
</dbReference>
<keyword evidence="5" id="KW-1185">Reference proteome</keyword>
<dbReference type="GO" id="GO:0032259">
    <property type="term" value="P:methylation"/>
    <property type="evidence" value="ECO:0007669"/>
    <property type="project" value="UniProtKB-KW"/>
</dbReference>
<dbReference type="AlphaFoldDB" id="A0A2T0LBN6"/>
<dbReference type="Pfam" id="PF05175">
    <property type="entry name" value="MTS"/>
    <property type="match status" value="1"/>
</dbReference>
<dbReference type="PANTHER" id="PTHR47816">
    <property type="entry name" value="RIBOSOMAL RNA SMALL SUBUNIT METHYLTRANSFERASE C"/>
    <property type="match status" value="1"/>
</dbReference>
<dbReference type="GO" id="GO:0008757">
    <property type="term" value="F:S-adenosylmethionine-dependent methyltransferase activity"/>
    <property type="evidence" value="ECO:0007669"/>
    <property type="project" value="InterPro"/>
</dbReference>
<dbReference type="Proteomes" id="UP000237797">
    <property type="component" value="Unassembled WGS sequence"/>
</dbReference>
<dbReference type="InterPro" id="IPR007848">
    <property type="entry name" value="Small_mtfrase_dom"/>
</dbReference>